<evidence type="ECO:0000256" key="5">
    <source>
        <dbReference type="ARBA" id="ARBA00022840"/>
    </source>
</evidence>
<dbReference type="Pfam" id="PF02875">
    <property type="entry name" value="Mur_ligase_C"/>
    <property type="match status" value="1"/>
</dbReference>
<evidence type="ECO:0000256" key="4">
    <source>
        <dbReference type="ARBA" id="ARBA00022741"/>
    </source>
</evidence>
<evidence type="ECO:0000256" key="7">
    <source>
        <dbReference type="ARBA" id="ARBA00022984"/>
    </source>
</evidence>
<dbReference type="InterPro" id="IPR005761">
    <property type="entry name" value="UDP-N-AcMur-Glu-dNH2Pim_ligase"/>
</dbReference>
<dbReference type="PANTHER" id="PTHR23135">
    <property type="entry name" value="MUR LIGASE FAMILY MEMBER"/>
    <property type="match status" value="1"/>
</dbReference>
<keyword evidence="3" id="KW-0436">Ligase</keyword>
<dbReference type="InterPro" id="IPR036615">
    <property type="entry name" value="Mur_ligase_C_dom_sf"/>
</dbReference>
<comment type="subcellular location">
    <subcellularLocation>
        <location evidence="9">Cytoplasm</location>
    </subcellularLocation>
</comment>
<reference evidence="12 13" key="1">
    <citation type="journal article" date="2016" name="Nat. Commun.">
        <title>Thousands of microbial genomes shed light on interconnected biogeochemical processes in an aquifer system.</title>
        <authorList>
            <person name="Anantharaman K."/>
            <person name="Brown C.T."/>
            <person name="Hug L.A."/>
            <person name="Sharon I."/>
            <person name="Castelle C.J."/>
            <person name="Probst A.J."/>
            <person name="Thomas B.C."/>
            <person name="Singh A."/>
            <person name="Wilkins M.J."/>
            <person name="Karaoz U."/>
            <person name="Brodie E.L."/>
            <person name="Williams K.H."/>
            <person name="Hubbard S.S."/>
            <person name="Banfield J.F."/>
        </authorList>
    </citation>
    <scope>NUCLEOTIDE SEQUENCE [LARGE SCALE GENOMIC DNA]</scope>
</reference>
<dbReference type="SUPFAM" id="SSF53244">
    <property type="entry name" value="MurD-like peptide ligases, peptide-binding domain"/>
    <property type="match status" value="1"/>
</dbReference>
<accession>A0A1F5B2R4</accession>
<evidence type="ECO:0000256" key="6">
    <source>
        <dbReference type="ARBA" id="ARBA00022960"/>
    </source>
</evidence>
<sequence length="439" mass="48893">MGIKSIIKKFVPKRFISLYHLTLAASAAFYYGWPSKKMIVIGITGTKGKTSAANFIWSVLTAGGHKAGLIGTANIRIGEIEMLNKYHMTMPGRFILQKLLRQMADAGCEFAVVETTSEGIKQWRHFGIFYDIAVFTNLTPEHLEAHGNNFEKYKETKGRLFKALYHGSHKIIGGKEIKKIIIVNYDDPHKEYFLNFPADKKINFGTKEGADFQADKIRNTGEGLEFLVGLMPYQINILGKFNVYNALPAIVIGSIFGVSNERIYEGLKNLKNIPGRMEKINEGQDFTVFVDYAHEKEGMSAVLETANEITAGKVIVLLGAEGGGRDKAKRPILGEIAGKYADFIIVSNVDPYEDDPKEICEDIAVAAEKFGKTRGKNLFVTLDRREGIKKAISLANKNDVVLITGKGSEQSIVIGGKRYPWDDRTVVREELNKLKSKTL</sequence>
<evidence type="ECO:0000313" key="12">
    <source>
        <dbReference type="EMBL" id="OGD24912.1"/>
    </source>
</evidence>
<dbReference type="NCBIfam" id="TIGR01085">
    <property type="entry name" value="murE"/>
    <property type="match status" value="1"/>
</dbReference>
<feature type="domain" description="Mur ligase C-terminal" evidence="10">
    <location>
        <begin position="275"/>
        <end position="407"/>
    </location>
</feature>
<name>A0A1F5B2R4_9BACT</name>
<protein>
    <recommendedName>
        <fullName evidence="14">UDP-N-acetylmuramyl-tripeptide synthetase</fullName>
    </recommendedName>
</protein>
<feature type="domain" description="Mur ligase central" evidence="11">
    <location>
        <begin position="43"/>
        <end position="252"/>
    </location>
</feature>
<keyword evidence="9" id="KW-0131">Cell cycle</keyword>
<dbReference type="InterPro" id="IPR036565">
    <property type="entry name" value="Mur-like_cat_sf"/>
</dbReference>
<organism evidence="12 13">
    <name type="scientific">Candidatus Azambacteria bacterium RIFCSPHIGHO2_01_FULL_40_24</name>
    <dbReference type="NCBI Taxonomy" id="1797301"/>
    <lineage>
        <taxon>Bacteria</taxon>
        <taxon>Candidatus Azamiibacteriota</taxon>
    </lineage>
</organism>
<keyword evidence="4" id="KW-0547">Nucleotide-binding</keyword>
<dbReference type="Proteomes" id="UP000176431">
    <property type="component" value="Unassembled WGS sequence"/>
</dbReference>
<keyword evidence="5" id="KW-0067">ATP-binding</keyword>
<comment type="caution">
    <text evidence="12">The sequence shown here is derived from an EMBL/GenBank/DDBJ whole genome shotgun (WGS) entry which is preliminary data.</text>
</comment>
<dbReference type="Pfam" id="PF08245">
    <property type="entry name" value="Mur_ligase_M"/>
    <property type="match status" value="1"/>
</dbReference>
<dbReference type="GO" id="GO:0005524">
    <property type="term" value="F:ATP binding"/>
    <property type="evidence" value="ECO:0007669"/>
    <property type="project" value="UniProtKB-KW"/>
</dbReference>
<evidence type="ECO:0008006" key="14">
    <source>
        <dbReference type="Google" id="ProtNLM"/>
    </source>
</evidence>
<proteinExistence type="inferred from homology"/>
<dbReference type="SUPFAM" id="SSF53623">
    <property type="entry name" value="MurD-like peptide ligases, catalytic domain"/>
    <property type="match status" value="1"/>
</dbReference>
<evidence type="ECO:0000259" key="10">
    <source>
        <dbReference type="Pfam" id="PF02875"/>
    </source>
</evidence>
<dbReference type="InterPro" id="IPR018109">
    <property type="entry name" value="Folylpolyglutamate_synth_CS"/>
</dbReference>
<comment type="pathway">
    <text evidence="9">Cell wall biogenesis; peptidoglycan biosynthesis.</text>
</comment>
<keyword evidence="7 9" id="KW-0573">Peptidoglycan synthesis</keyword>
<dbReference type="PROSITE" id="PS01011">
    <property type="entry name" value="FOLYLPOLYGLU_SYNT_1"/>
    <property type="match status" value="1"/>
</dbReference>
<evidence type="ECO:0000256" key="2">
    <source>
        <dbReference type="ARBA" id="ARBA00022490"/>
    </source>
</evidence>
<evidence type="ECO:0000313" key="13">
    <source>
        <dbReference type="Proteomes" id="UP000176431"/>
    </source>
</evidence>
<evidence type="ECO:0000256" key="8">
    <source>
        <dbReference type="ARBA" id="ARBA00023316"/>
    </source>
</evidence>
<keyword evidence="8 9" id="KW-0961">Cell wall biogenesis/degradation</keyword>
<keyword evidence="2" id="KW-0963">Cytoplasm</keyword>
<dbReference type="GO" id="GO:0005737">
    <property type="term" value="C:cytoplasm"/>
    <property type="evidence" value="ECO:0007669"/>
    <property type="project" value="UniProtKB-SubCell"/>
</dbReference>
<keyword evidence="6 9" id="KW-0133">Cell shape</keyword>
<gene>
    <name evidence="12" type="ORF">A2819_02710</name>
</gene>
<dbReference type="GO" id="GO:0071555">
    <property type="term" value="P:cell wall organization"/>
    <property type="evidence" value="ECO:0007669"/>
    <property type="project" value="UniProtKB-KW"/>
</dbReference>
<dbReference type="PANTHER" id="PTHR23135:SF4">
    <property type="entry name" value="UDP-N-ACETYLMURAMOYL-L-ALANYL-D-GLUTAMATE--2,6-DIAMINOPIMELATE LIGASE MURE HOMOLOG, CHLOROPLASTIC"/>
    <property type="match status" value="1"/>
</dbReference>
<evidence type="ECO:0000256" key="1">
    <source>
        <dbReference type="ARBA" id="ARBA00005898"/>
    </source>
</evidence>
<evidence type="ECO:0000256" key="9">
    <source>
        <dbReference type="RuleBase" id="RU004135"/>
    </source>
</evidence>
<dbReference type="Gene3D" id="3.90.190.20">
    <property type="entry name" value="Mur ligase, C-terminal domain"/>
    <property type="match status" value="1"/>
</dbReference>
<dbReference type="UniPathway" id="UPA00219"/>
<dbReference type="GO" id="GO:0009252">
    <property type="term" value="P:peptidoglycan biosynthetic process"/>
    <property type="evidence" value="ECO:0007669"/>
    <property type="project" value="UniProtKB-UniPathway"/>
</dbReference>
<dbReference type="EMBL" id="MEYK01000029">
    <property type="protein sequence ID" value="OGD24912.1"/>
    <property type="molecule type" value="Genomic_DNA"/>
</dbReference>
<dbReference type="AlphaFoldDB" id="A0A1F5B2R4"/>
<evidence type="ECO:0000256" key="3">
    <source>
        <dbReference type="ARBA" id="ARBA00022598"/>
    </source>
</evidence>
<evidence type="ECO:0000259" key="11">
    <source>
        <dbReference type="Pfam" id="PF08245"/>
    </source>
</evidence>
<comment type="similarity">
    <text evidence="1">Belongs to the MurCDEF family. MurE subfamily.</text>
</comment>
<dbReference type="InterPro" id="IPR013221">
    <property type="entry name" value="Mur_ligase_cen"/>
</dbReference>
<dbReference type="GO" id="GO:0051301">
    <property type="term" value="P:cell division"/>
    <property type="evidence" value="ECO:0007669"/>
    <property type="project" value="UniProtKB-KW"/>
</dbReference>
<dbReference type="GO" id="GO:0004326">
    <property type="term" value="F:tetrahydrofolylpolyglutamate synthase activity"/>
    <property type="evidence" value="ECO:0007669"/>
    <property type="project" value="InterPro"/>
</dbReference>
<dbReference type="GO" id="GO:0008360">
    <property type="term" value="P:regulation of cell shape"/>
    <property type="evidence" value="ECO:0007669"/>
    <property type="project" value="UniProtKB-KW"/>
</dbReference>
<dbReference type="InterPro" id="IPR004101">
    <property type="entry name" value="Mur_ligase_C"/>
</dbReference>
<dbReference type="Gene3D" id="3.40.1190.10">
    <property type="entry name" value="Mur-like, catalytic domain"/>
    <property type="match status" value="1"/>
</dbReference>
<keyword evidence="9" id="KW-0132">Cell division</keyword>